<dbReference type="SUPFAM" id="SSF82708">
    <property type="entry name" value="R3H domain"/>
    <property type="match status" value="1"/>
</dbReference>
<keyword evidence="4 6" id="KW-0143">Chaperone</keyword>
<gene>
    <name evidence="6" type="primary">khpB</name>
    <name evidence="6" type="synonym">eloR</name>
    <name evidence="9" type="ORF">HZY91_10135</name>
</gene>
<feature type="region of interest" description="Disordered" evidence="7">
    <location>
        <begin position="118"/>
        <end position="145"/>
    </location>
</feature>
<evidence type="ECO:0000256" key="1">
    <source>
        <dbReference type="ARBA" id="ARBA00022490"/>
    </source>
</evidence>
<dbReference type="PANTHER" id="PTHR35800">
    <property type="entry name" value="PROTEIN JAG"/>
    <property type="match status" value="1"/>
</dbReference>
<evidence type="ECO:0000259" key="8">
    <source>
        <dbReference type="PROSITE" id="PS51061"/>
    </source>
</evidence>
<dbReference type="EMBL" id="JACBXQ010000006">
    <property type="protein sequence ID" value="MBG9987223.1"/>
    <property type="molecule type" value="Genomic_DNA"/>
</dbReference>
<evidence type="ECO:0000256" key="7">
    <source>
        <dbReference type="SAM" id="MobiDB-lite"/>
    </source>
</evidence>
<dbReference type="SUPFAM" id="SSF54814">
    <property type="entry name" value="Prokaryotic type KH domain (KH-domain type II)"/>
    <property type="match status" value="1"/>
</dbReference>
<dbReference type="Pfam" id="PF13083">
    <property type="entry name" value="KH_KhpA-B"/>
    <property type="match status" value="1"/>
</dbReference>
<dbReference type="Gene3D" id="3.30.30.80">
    <property type="entry name" value="probable RNA-binding protein from clostridium symbiosum atcc 14940"/>
    <property type="match status" value="1"/>
</dbReference>
<dbReference type="SMART" id="SM01245">
    <property type="entry name" value="Jag_N"/>
    <property type="match status" value="1"/>
</dbReference>
<dbReference type="CDD" id="cd02644">
    <property type="entry name" value="R3H_jag"/>
    <property type="match status" value="1"/>
</dbReference>
<comment type="caution">
    <text evidence="6">Lacks conserved residue(s) required for the propagation of feature annotation.</text>
</comment>
<dbReference type="CDD" id="cd02414">
    <property type="entry name" value="KH-II_Jag"/>
    <property type="match status" value="1"/>
</dbReference>
<accession>A0ABS0LST0</accession>
<keyword evidence="5 6" id="KW-0961">Cell wall biogenesis/degradation</keyword>
<evidence type="ECO:0000256" key="2">
    <source>
        <dbReference type="ARBA" id="ARBA00022884"/>
    </source>
</evidence>
<dbReference type="PROSITE" id="PS51061">
    <property type="entry name" value="R3H"/>
    <property type="match status" value="1"/>
</dbReference>
<comment type="domain">
    <text evidence="6">Has an N-terminal Jag-N domain and 2 RNA-binding domains (KH and R3H).</text>
</comment>
<protein>
    <recommendedName>
        <fullName evidence="6">RNA-binding protein KhpB</fullName>
    </recommendedName>
    <alternativeName>
        <fullName evidence="6">RNA-binding protein EloR</fullName>
    </alternativeName>
</protein>
<dbReference type="InterPro" id="IPR036867">
    <property type="entry name" value="R3H_dom_sf"/>
</dbReference>
<dbReference type="InterPro" id="IPR034079">
    <property type="entry name" value="R3H_KhpB"/>
</dbReference>
<sequence>MLDRTLTVRAESVDKAIQQGLQQLNISEQDAEIRIISEGKKGFFGFGKQEAVVNITAKTELSMKEITQQLEKEAGISSDLPKAKKQSKTADYIRKNNEQEALESVSEVNEIEEVETFNQEADIKQSNEKNNLEIEEKKKQDDVQNSLDQKEATNLVNNIQNSTMEPVKNEVVSESELDQERNAICRYLENVIREYGAEAEVNYEMKGNQIIFNIETDKSGLVIGKHGKIINALQTLVQVMIHRRNRRRISVMLNVGDYRDRRLNVLEQMAQRTAEQVLKTKQTVILDPLPAYERKQIHAYLSKIEHISTHSEGKDPNRYLVVDYEA</sequence>
<dbReference type="InterPro" id="IPR032782">
    <property type="entry name" value="KhpB_N"/>
</dbReference>
<keyword evidence="1 6" id="KW-0963">Cytoplasm</keyword>
<evidence type="ECO:0000313" key="9">
    <source>
        <dbReference type="EMBL" id="MBG9987223.1"/>
    </source>
</evidence>
<dbReference type="NCBIfam" id="NF041568">
    <property type="entry name" value="Jag_EloR"/>
    <property type="match status" value="1"/>
</dbReference>
<comment type="subunit">
    <text evidence="6">Forms a complex with KhpA.</text>
</comment>
<feature type="domain" description="R3H" evidence="8">
    <location>
        <begin position="260"/>
        <end position="326"/>
    </location>
</feature>
<dbReference type="InterPro" id="IPR009019">
    <property type="entry name" value="KH_sf_prok-type"/>
</dbReference>
<comment type="subcellular location">
    <subcellularLocation>
        <location evidence="6">Cytoplasm</location>
    </subcellularLocation>
</comment>
<dbReference type="RefSeq" id="WP_197116132.1">
    <property type="nucleotide sequence ID" value="NZ_JACBXQ010000006.1"/>
</dbReference>
<dbReference type="Gene3D" id="3.30.1370.50">
    <property type="entry name" value="R3H-like domain"/>
    <property type="match status" value="1"/>
</dbReference>
<comment type="similarity">
    <text evidence="6">Belongs to the KhpB RNA-binding protein family.</text>
</comment>
<keyword evidence="10" id="KW-1185">Reference proteome</keyword>
<dbReference type="InterPro" id="IPR015946">
    <property type="entry name" value="KH_dom-like_a/b"/>
</dbReference>
<evidence type="ECO:0000313" key="10">
    <source>
        <dbReference type="Proteomes" id="UP000721415"/>
    </source>
</evidence>
<dbReference type="Pfam" id="PF14804">
    <property type="entry name" value="Jag_N"/>
    <property type="match status" value="1"/>
</dbReference>
<organism evidence="9 10">
    <name type="scientific">Facklamia lactis</name>
    <dbReference type="NCBI Taxonomy" id="2749967"/>
    <lineage>
        <taxon>Bacteria</taxon>
        <taxon>Bacillati</taxon>
        <taxon>Bacillota</taxon>
        <taxon>Bacilli</taxon>
        <taxon>Lactobacillales</taxon>
        <taxon>Aerococcaceae</taxon>
        <taxon>Facklamia</taxon>
    </lineage>
</organism>
<dbReference type="InterPro" id="IPR039247">
    <property type="entry name" value="KhpB"/>
</dbReference>
<dbReference type="PANTHER" id="PTHR35800:SF1">
    <property type="entry name" value="RNA-BINDING PROTEIN KHPB"/>
    <property type="match status" value="1"/>
</dbReference>
<evidence type="ECO:0000256" key="6">
    <source>
        <dbReference type="HAMAP-Rule" id="MF_00867"/>
    </source>
</evidence>
<proteinExistence type="inferred from homology"/>
<reference evidence="9 10" key="1">
    <citation type="submission" date="2020-07" db="EMBL/GenBank/DDBJ databases">
        <title>Facklamia lactis sp. nov., isolated from raw milk.</title>
        <authorList>
            <person name="Doll E.V."/>
            <person name="Huptas C."/>
            <person name="Staib L."/>
            <person name="Wenning M."/>
            <person name="Scherer S."/>
        </authorList>
    </citation>
    <scope>NUCLEOTIDE SEQUENCE [LARGE SCALE GENOMIC DNA]</scope>
    <source>
        <strain evidence="9 10">DSM 111018</strain>
    </source>
</reference>
<dbReference type="SMART" id="SM00393">
    <property type="entry name" value="R3H"/>
    <property type="match status" value="1"/>
</dbReference>
<name>A0ABS0LST0_9LACT</name>
<dbReference type="Proteomes" id="UP000721415">
    <property type="component" value="Unassembled WGS sequence"/>
</dbReference>
<comment type="function">
    <text evidence="6">A probable RNA chaperone. Forms a complex with KhpA which binds to cellular RNA and controls its expression. Plays a role in peptidoglycan (PG) homeostasis and cell length regulation.</text>
</comment>
<dbReference type="SMART" id="SM00322">
    <property type="entry name" value="KH"/>
    <property type="match status" value="1"/>
</dbReference>
<keyword evidence="2 6" id="KW-0694">RNA-binding</keyword>
<dbReference type="HAMAP" id="MF_00867">
    <property type="entry name" value="KhpB"/>
    <property type="match status" value="1"/>
</dbReference>
<dbReference type="Gene3D" id="3.30.300.20">
    <property type="match status" value="1"/>
</dbReference>
<evidence type="ECO:0000256" key="4">
    <source>
        <dbReference type="ARBA" id="ARBA00023186"/>
    </source>
</evidence>
<dbReference type="InterPro" id="IPR004087">
    <property type="entry name" value="KH_dom"/>
</dbReference>
<feature type="compositionally biased region" description="Basic and acidic residues" evidence="7">
    <location>
        <begin position="121"/>
        <end position="142"/>
    </location>
</feature>
<keyword evidence="3 6" id="KW-0133">Cell shape</keyword>
<evidence type="ECO:0000256" key="5">
    <source>
        <dbReference type="ARBA" id="ARBA00023316"/>
    </source>
</evidence>
<dbReference type="InterPro" id="IPR038247">
    <property type="entry name" value="Jag_N_dom_sf"/>
</dbReference>
<dbReference type="InterPro" id="IPR038008">
    <property type="entry name" value="Jag_KH"/>
</dbReference>
<evidence type="ECO:0000256" key="3">
    <source>
        <dbReference type="ARBA" id="ARBA00022960"/>
    </source>
</evidence>
<dbReference type="InterPro" id="IPR001374">
    <property type="entry name" value="R3H_dom"/>
</dbReference>
<comment type="caution">
    <text evidence="9">The sequence shown here is derived from an EMBL/GenBank/DDBJ whole genome shotgun (WGS) entry which is preliminary data.</text>
</comment>
<dbReference type="Pfam" id="PF01424">
    <property type="entry name" value="R3H"/>
    <property type="match status" value="1"/>
</dbReference>